<dbReference type="PANTHER" id="PTHR14091:SF0">
    <property type="entry name" value="PERIODIC TRYPTOPHAN PROTEIN 1 HOMOLOG"/>
    <property type="match status" value="1"/>
</dbReference>
<feature type="region of interest" description="Disordered" evidence="2">
    <location>
        <begin position="453"/>
        <end position="501"/>
    </location>
</feature>
<name>A0A1Y1W6N6_9FUNG</name>
<proteinExistence type="predicted"/>
<dbReference type="GO" id="GO:0005634">
    <property type="term" value="C:nucleus"/>
    <property type="evidence" value="ECO:0007669"/>
    <property type="project" value="TreeGrafter"/>
</dbReference>
<dbReference type="InterPro" id="IPR036322">
    <property type="entry name" value="WD40_repeat_dom_sf"/>
</dbReference>
<dbReference type="SMART" id="SM00320">
    <property type="entry name" value="WD40"/>
    <property type="match status" value="2"/>
</dbReference>
<protein>
    <submittedName>
        <fullName evidence="3">Uncharacterized protein</fullName>
    </submittedName>
</protein>
<dbReference type="InterPro" id="IPR015943">
    <property type="entry name" value="WD40/YVTN_repeat-like_dom_sf"/>
</dbReference>
<dbReference type="AlphaFoldDB" id="A0A1Y1W6N6"/>
<dbReference type="RefSeq" id="XP_040742921.1">
    <property type="nucleotide sequence ID" value="XM_040887838.1"/>
</dbReference>
<dbReference type="SUPFAM" id="SSF50978">
    <property type="entry name" value="WD40 repeat-like"/>
    <property type="match status" value="1"/>
</dbReference>
<feature type="compositionally biased region" description="Acidic residues" evidence="2">
    <location>
        <begin position="73"/>
        <end position="88"/>
    </location>
</feature>
<feature type="compositionally biased region" description="Acidic residues" evidence="2">
    <location>
        <begin position="485"/>
        <end position="501"/>
    </location>
</feature>
<sequence length="501" mass="56707">MISALAWVRKGAAAERPTTYEMTEDEYKRIQQIAATEISDAKQELKQKAQLDDEILNDPALKDFDLEHYDSEPGSEAEAEAEEEEEESGPNVFSNIKGLAYHNEGEEDPYITMKDMDEDEQEEVQVFGTDNLLLVAKTEDDMSNLEVCVFEDESDNLFVHHDFMLPAFPLCLEWLDYRVGRTAGQQTPGSYVAVGTFEPRIEIWDLDTLDSMYPDLVLGSTDKRQLRKLKGKPHAEFHTDAVMDLSWNHKRAQSARQFLRRHHRQAVGPKHCQVRPVVQPPHRQGAGSQVAPHRGIGHAHWWLRPEGRCLRLARPRFHHVVEHRLRCREPYVGYPQPQPLLPRQRRLHSGRSRRGLCLPWTSIPSVPNVLVTGSVDQSIKVWSTKDNKPSMVLSRNLDVGSVFAAKFCPDSTMQLAVGGSQGEYRIWDMSTNAGVRATFGDASVQASAVVEKPLVGVQNDDEEGDDDDDDNNQEAVLREMHADINSDDDDEDDEEMASDDE</sequence>
<keyword evidence="1" id="KW-0853">WD repeat</keyword>
<feature type="repeat" description="WD" evidence="1">
    <location>
        <begin position="368"/>
        <end position="392"/>
    </location>
</feature>
<organism evidence="3 4">
    <name type="scientific">Linderina pennispora</name>
    <dbReference type="NCBI Taxonomy" id="61395"/>
    <lineage>
        <taxon>Eukaryota</taxon>
        <taxon>Fungi</taxon>
        <taxon>Fungi incertae sedis</taxon>
        <taxon>Zoopagomycota</taxon>
        <taxon>Kickxellomycotina</taxon>
        <taxon>Kickxellomycetes</taxon>
        <taxon>Kickxellales</taxon>
        <taxon>Kickxellaceae</taxon>
        <taxon>Linderina</taxon>
    </lineage>
</organism>
<feature type="region of interest" description="Disordered" evidence="2">
    <location>
        <begin position="65"/>
        <end position="94"/>
    </location>
</feature>
<dbReference type="InterPro" id="IPR001680">
    <property type="entry name" value="WD40_rpt"/>
</dbReference>
<evidence type="ECO:0000313" key="4">
    <source>
        <dbReference type="Proteomes" id="UP000193922"/>
    </source>
</evidence>
<dbReference type="STRING" id="61395.A0A1Y1W6N6"/>
<evidence type="ECO:0000256" key="1">
    <source>
        <dbReference type="PROSITE-ProRule" id="PRU00221"/>
    </source>
</evidence>
<dbReference type="GO" id="GO:0006364">
    <property type="term" value="P:rRNA processing"/>
    <property type="evidence" value="ECO:0007669"/>
    <property type="project" value="InterPro"/>
</dbReference>
<dbReference type="OrthoDB" id="270624at2759"/>
<gene>
    <name evidence="3" type="ORF">DL89DRAFT_268206</name>
</gene>
<dbReference type="EMBL" id="MCFD01000008">
    <property type="protein sequence ID" value="ORX69189.1"/>
    <property type="molecule type" value="Genomic_DNA"/>
</dbReference>
<dbReference type="GeneID" id="63804486"/>
<dbReference type="Proteomes" id="UP000193922">
    <property type="component" value="Unassembled WGS sequence"/>
</dbReference>
<dbReference type="PROSITE" id="PS50082">
    <property type="entry name" value="WD_REPEATS_2"/>
    <property type="match status" value="1"/>
</dbReference>
<evidence type="ECO:0000256" key="2">
    <source>
        <dbReference type="SAM" id="MobiDB-lite"/>
    </source>
</evidence>
<accession>A0A1Y1W6N6</accession>
<feature type="compositionally biased region" description="Acidic residues" evidence="2">
    <location>
        <begin position="459"/>
        <end position="472"/>
    </location>
</feature>
<dbReference type="PANTHER" id="PTHR14091">
    <property type="entry name" value="PERIODIC TRYPTOPHAN PROTEIN 1"/>
    <property type="match status" value="1"/>
</dbReference>
<dbReference type="InterPro" id="IPR044285">
    <property type="entry name" value="PWP1"/>
</dbReference>
<dbReference type="Gene3D" id="2.130.10.10">
    <property type="entry name" value="YVTN repeat-like/Quinoprotein amine dehydrogenase"/>
    <property type="match status" value="1"/>
</dbReference>
<reference evidence="3 4" key="1">
    <citation type="submission" date="2016-07" db="EMBL/GenBank/DDBJ databases">
        <title>Pervasive Adenine N6-methylation of Active Genes in Fungi.</title>
        <authorList>
            <consortium name="DOE Joint Genome Institute"/>
            <person name="Mondo S.J."/>
            <person name="Dannebaum R.O."/>
            <person name="Kuo R.C."/>
            <person name="Labutti K."/>
            <person name="Haridas S."/>
            <person name="Kuo A."/>
            <person name="Salamov A."/>
            <person name="Ahrendt S.R."/>
            <person name="Lipzen A."/>
            <person name="Sullivan W."/>
            <person name="Andreopoulos W.B."/>
            <person name="Clum A."/>
            <person name="Lindquist E."/>
            <person name="Daum C."/>
            <person name="Ramamoorthy G.K."/>
            <person name="Gryganskyi A."/>
            <person name="Culley D."/>
            <person name="Magnuson J.K."/>
            <person name="James T.Y."/>
            <person name="O'Malley M.A."/>
            <person name="Stajich J.E."/>
            <person name="Spatafora J.W."/>
            <person name="Visel A."/>
            <person name="Grigoriev I.V."/>
        </authorList>
    </citation>
    <scope>NUCLEOTIDE SEQUENCE [LARGE SCALE GENOMIC DNA]</scope>
    <source>
        <strain evidence="3 4">ATCC 12442</strain>
    </source>
</reference>
<keyword evidence="4" id="KW-1185">Reference proteome</keyword>
<comment type="caution">
    <text evidence="3">The sequence shown here is derived from an EMBL/GenBank/DDBJ whole genome shotgun (WGS) entry which is preliminary data.</text>
</comment>
<evidence type="ECO:0000313" key="3">
    <source>
        <dbReference type="EMBL" id="ORX69189.1"/>
    </source>
</evidence>